<dbReference type="InterPro" id="IPR024752">
    <property type="entry name" value="Myb/SANT-like_dom"/>
</dbReference>
<sequence length="327" mass="36740">MSSTQTTTSSRGKKVATATTKAVWDVQSKECFIQACVEELGGAGYKEGTQLTKVGWANVVKKFNERMRKDYDRSQLKNQWGVPKKEWQLWQHLVLGESGLGRDPDTGAITASEEWWDLKLMRHPECIKFRENPLPLEEEMLILFGSNTAAGEHMHTPSAGSVPAAPKERTINLEVDNIDALLDNDAEVQELVHPLEDDVSKKRRVDGSATKKGKGKKGTMGSRLEACMQQICDSTDSASSPSSVHRDAPDIPTIKECSEKLTLLPEFDTDPTLWAKAHNLFKDARMRTLFMTCPDEIRMYHFITQELQRVEAAELQKMGGGNWFNNR</sequence>
<name>A0AAV6JK97_9ERIC</name>
<organism evidence="2 3">
    <name type="scientific">Rhododendron griersonianum</name>
    <dbReference type="NCBI Taxonomy" id="479676"/>
    <lineage>
        <taxon>Eukaryota</taxon>
        <taxon>Viridiplantae</taxon>
        <taxon>Streptophyta</taxon>
        <taxon>Embryophyta</taxon>
        <taxon>Tracheophyta</taxon>
        <taxon>Spermatophyta</taxon>
        <taxon>Magnoliopsida</taxon>
        <taxon>eudicotyledons</taxon>
        <taxon>Gunneridae</taxon>
        <taxon>Pentapetalae</taxon>
        <taxon>asterids</taxon>
        <taxon>Ericales</taxon>
        <taxon>Ericaceae</taxon>
        <taxon>Ericoideae</taxon>
        <taxon>Rhodoreae</taxon>
        <taxon>Rhododendron</taxon>
    </lineage>
</organism>
<dbReference type="Pfam" id="PF12776">
    <property type="entry name" value="Myb_DNA-bind_3"/>
    <property type="match status" value="1"/>
</dbReference>
<evidence type="ECO:0000259" key="1">
    <source>
        <dbReference type="Pfam" id="PF12776"/>
    </source>
</evidence>
<dbReference type="PANTHER" id="PTHR31704">
    <property type="entry name" value="MYB/SANT-LIKE DNA-BINDING DOMAIN PROTEIN-RELATED"/>
    <property type="match status" value="1"/>
</dbReference>
<dbReference type="PANTHER" id="PTHR31704:SF37">
    <property type="entry name" value="HEAT SHOCK PROTEIN"/>
    <property type="match status" value="1"/>
</dbReference>
<proteinExistence type="predicted"/>
<evidence type="ECO:0000313" key="2">
    <source>
        <dbReference type="EMBL" id="KAG5540922.1"/>
    </source>
</evidence>
<dbReference type="Proteomes" id="UP000823749">
    <property type="component" value="Chromosome 7"/>
</dbReference>
<reference evidence="2" key="1">
    <citation type="submission" date="2020-08" db="EMBL/GenBank/DDBJ databases">
        <title>Plant Genome Project.</title>
        <authorList>
            <person name="Zhang R.-G."/>
        </authorList>
    </citation>
    <scope>NUCLEOTIDE SEQUENCE</scope>
    <source>
        <strain evidence="2">WSP0</strain>
        <tissue evidence="2">Leaf</tissue>
    </source>
</reference>
<comment type="caution">
    <text evidence="2">The sequence shown here is derived from an EMBL/GenBank/DDBJ whole genome shotgun (WGS) entry which is preliminary data.</text>
</comment>
<accession>A0AAV6JK97</accession>
<dbReference type="EMBL" id="JACTNZ010000007">
    <property type="protein sequence ID" value="KAG5540922.1"/>
    <property type="molecule type" value="Genomic_DNA"/>
</dbReference>
<dbReference type="AlphaFoldDB" id="A0AAV6JK97"/>
<evidence type="ECO:0000313" key="3">
    <source>
        <dbReference type="Proteomes" id="UP000823749"/>
    </source>
</evidence>
<protein>
    <recommendedName>
        <fullName evidence="1">Myb/SANT-like domain-containing protein</fullName>
    </recommendedName>
</protein>
<feature type="domain" description="Myb/SANT-like" evidence="1">
    <location>
        <begin position="24"/>
        <end position="117"/>
    </location>
</feature>
<gene>
    <name evidence="2" type="ORF">RHGRI_020975</name>
</gene>
<keyword evidence="3" id="KW-1185">Reference proteome</keyword>